<dbReference type="AlphaFoldDB" id="A0A6A6U9N8"/>
<feature type="domain" description="Calponin-homology (CH)" evidence="5">
    <location>
        <begin position="124"/>
        <end position="230"/>
    </location>
</feature>
<reference evidence="7" key="1">
    <citation type="journal article" date="2020" name="Stud. Mycol.">
        <title>101 Dothideomycetes genomes: a test case for predicting lifestyles and emergence of pathogens.</title>
        <authorList>
            <person name="Haridas S."/>
            <person name="Albert R."/>
            <person name="Binder M."/>
            <person name="Bloem J."/>
            <person name="Labutti K."/>
            <person name="Salamov A."/>
            <person name="Andreopoulos B."/>
            <person name="Baker S."/>
            <person name="Barry K."/>
            <person name="Bills G."/>
            <person name="Bluhm B."/>
            <person name="Cannon C."/>
            <person name="Castanera R."/>
            <person name="Culley D."/>
            <person name="Daum C."/>
            <person name="Ezra D."/>
            <person name="Gonzalez J."/>
            <person name="Henrissat B."/>
            <person name="Kuo A."/>
            <person name="Liang C."/>
            <person name="Lipzen A."/>
            <person name="Lutzoni F."/>
            <person name="Magnuson J."/>
            <person name="Mondo S."/>
            <person name="Nolan M."/>
            <person name="Ohm R."/>
            <person name="Pangilinan J."/>
            <person name="Park H.-J."/>
            <person name="Ramirez L."/>
            <person name="Alfaro M."/>
            <person name="Sun H."/>
            <person name="Tritt A."/>
            <person name="Yoshinaga Y."/>
            <person name="Zwiers L.-H."/>
            <person name="Turgeon B."/>
            <person name="Goodwin S."/>
            <person name="Spatafora J."/>
            <person name="Crous P."/>
            <person name="Grigoriev I."/>
        </authorList>
    </citation>
    <scope>NUCLEOTIDE SEQUENCE</scope>
    <source>
        <strain evidence="7">CBS 115976</strain>
    </source>
</reference>
<dbReference type="OrthoDB" id="10017054at2759"/>
<comment type="similarity">
    <text evidence="1">Belongs to the alpha-actinin family.</text>
</comment>
<dbReference type="InterPro" id="IPR001715">
    <property type="entry name" value="CH_dom"/>
</dbReference>
<dbReference type="GO" id="GO:0003779">
    <property type="term" value="F:actin binding"/>
    <property type="evidence" value="ECO:0007669"/>
    <property type="project" value="UniProtKB-KW"/>
</dbReference>
<protein>
    <submittedName>
        <fullName evidence="7">Alpha-actin-like proteinin</fullName>
    </submittedName>
</protein>
<dbReference type="InterPro" id="IPR002048">
    <property type="entry name" value="EF_hand_dom"/>
</dbReference>
<dbReference type="PROSITE" id="PS00019">
    <property type="entry name" value="ACTININ_1"/>
    <property type="match status" value="1"/>
</dbReference>
<dbReference type="InterPro" id="IPR036872">
    <property type="entry name" value="CH_dom_sf"/>
</dbReference>
<dbReference type="InterPro" id="IPR011992">
    <property type="entry name" value="EF-hand-dom_pair"/>
</dbReference>
<dbReference type="SMART" id="SM00033">
    <property type="entry name" value="CH"/>
    <property type="match status" value="2"/>
</dbReference>
<dbReference type="Gene3D" id="1.10.238.10">
    <property type="entry name" value="EF-hand"/>
    <property type="match status" value="2"/>
</dbReference>
<evidence type="ECO:0000256" key="2">
    <source>
        <dbReference type="ARBA" id="ARBA00022737"/>
    </source>
</evidence>
<gene>
    <name evidence="7" type="ORF">BT63DRAFT_424695</name>
</gene>
<dbReference type="FunFam" id="1.10.238.10:FF:000223">
    <property type="entry name" value="Related to alpha-actinin"/>
    <property type="match status" value="1"/>
</dbReference>
<dbReference type="Gene3D" id="1.10.418.10">
    <property type="entry name" value="Calponin-like domain"/>
    <property type="match status" value="2"/>
</dbReference>
<dbReference type="Proteomes" id="UP000799302">
    <property type="component" value="Unassembled WGS sequence"/>
</dbReference>
<evidence type="ECO:0000313" key="8">
    <source>
        <dbReference type="Proteomes" id="UP000799302"/>
    </source>
</evidence>
<keyword evidence="4" id="KW-0009">Actin-binding</keyword>
<evidence type="ECO:0000256" key="3">
    <source>
        <dbReference type="ARBA" id="ARBA00022837"/>
    </source>
</evidence>
<dbReference type="SUPFAM" id="SSF47473">
    <property type="entry name" value="EF-hand"/>
    <property type="match status" value="1"/>
</dbReference>
<accession>A0A6A6U9N8</accession>
<dbReference type="Pfam" id="PF00307">
    <property type="entry name" value="CH"/>
    <property type="match status" value="2"/>
</dbReference>
<proteinExistence type="inferred from homology"/>
<dbReference type="SUPFAM" id="SSF47576">
    <property type="entry name" value="Calponin-homology domain, CH-domain"/>
    <property type="match status" value="1"/>
</dbReference>
<keyword evidence="2" id="KW-0677">Repeat</keyword>
<dbReference type="EMBL" id="MU004235">
    <property type="protein sequence ID" value="KAF2668969.1"/>
    <property type="molecule type" value="Genomic_DNA"/>
</dbReference>
<dbReference type="InterPro" id="IPR014837">
    <property type="entry name" value="EF-hand_Ca_insen"/>
</dbReference>
<name>A0A6A6U9N8_9PEZI</name>
<dbReference type="CDD" id="cd21215">
    <property type="entry name" value="CH_SpAIN1-like_rpt1"/>
    <property type="match status" value="1"/>
</dbReference>
<evidence type="ECO:0000259" key="6">
    <source>
        <dbReference type="PROSITE" id="PS50222"/>
    </source>
</evidence>
<dbReference type="SMART" id="SM01184">
    <property type="entry name" value="efhand_Ca_insen"/>
    <property type="match status" value="1"/>
</dbReference>
<feature type="domain" description="Calponin-homology (CH)" evidence="5">
    <location>
        <begin position="10"/>
        <end position="115"/>
    </location>
</feature>
<evidence type="ECO:0000256" key="1">
    <source>
        <dbReference type="ARBA" id="ARBA00010255"/>
    </source>
</evidence>
<dbReference type="FunFam" id="1.10.418.10:FF:000030">
    <property type="entry name" value="Related to alpha-actinin"/>
    <property type="match status" value="1"/>
</dbReference>
<dbReference type="Gene3D" id="1.20.58.60">
    <property type="match status" value="2"/>
</dbReference>
<dbReference type="PANTHER" id="PTHR11915">
    <property type="entry name" value="SPECTRIN/FILAMIN RELATED CYTOSKELETAL PROTEIN"/>
    <property type="match status" value="1"/>
</dbReference>
<dbReference type="FunFam" id="1.10.418.10:FF:000077">
    <property type="entry name" value="Related to alpha-actinin"/>
    <property type="match status" value="1"/>
</dbReference>
<evidence type="ECO:0000256" key="4">
    <source>
        <dbReference type="ARBA" id="ARBA00023203"/>
    </source>
</evidence>
<dbReference type="FunFam" id="1.10.238.10:FF:000097">
    <property type="entry name" value="Alpha-actinin, sarcomeric (F-actin cross linking protein)"/>
    <property type="match status" value="1"/>
</dbReference>
<dbReference type="Pfam" id="PF08726">
    <property type="entry name" value="EFhand_Ca_insen"/>
    <property type="match status" value="1"/>
</dbReference>
<dbReference type="PROSITE" id="PS50021">
    <property type="entry name" value="CH"/>
    <property type="match status" value="2"/>
</dbReference>
<dbReference type="PROSITE" id="PS50222">
    <property type="entry name" value="EF_HAND_2"/>
    <property type="match status" value="1"/>
</dbReference>
<dbReference type="FunFam" id="1.20.58.60:FF:000279">
    <property type="entry name" value="Calponin domain-containing protein"/>
    <property type="match status" value="1"/>
</dbReference>
<dbReference type="InterPro" id="IPR001589">
    <property type="entry name" value="Actinin_actin-bd_CS"/>
</dbReference>
<dbReference type="CDD" id="cd21291">
    <property type="entry name" value="CH_SpAIN1-like_rpt2"/>
    <property type="match status" value="1"/>
</dbReference>
<dbReference type="GO" id="GO:0005509">
    <property type="term" value="F:calcium ion binding"/>
    <property type="evidence" value="ECO:0007669"/>
    <property type="project" value="InterPro"/>
</dbReference>
<dbReference type="FunFam" id="1.20.58.60:FF:000138">
    <property type="entry name" value="Alpha-actinin, sarcomeric"/>
    <property type="match status" value="1"/>
</dbReference>
<keyword evidence="8" id="KW-1185">Reference proteome</keyword>
<feature type="domain" description="EF-hand" evidence="6">
    <location>
        <begin position="484"/>
        <end position="519"/>
    </location>
</feature>
<evidence type="ECO:0000313" key="7">
    <source>
        <dbReference type="EMBL" id="KAF2668969.1"/>
    </source>
</evidence>
<keyword evidence="3" id="KW-0106">Calcium</keyword>
<organism evidence="7 8">
    <name type="scientific">Microthyrium microscopicum</name>
    <dbReference type="NCBI Taxonomy" id="703497"/>
    <lineage>
        <taxon>Eukaryota</taxon>
        <taxon>Fungi</taxon>
        <taxon>Dikarya</taxon>
        <taxon>Ascomycota</taxon>
        <taxon>Pezizomycotina</taxon>
        <taxon>Dothideomycetes</taxon>
        <taxon>Dothideomycetes incertae sedis</taxon>
        <taxon>Microthyriales</taxon>
        <taxon>Microthyriaceae</taxon>
        <taxon>Microthyrium</taxon>
    </lineage>
</organism>
<dbReference type="SUPFAM" id="SSF46966">
    <property type="entry name" value="Spectrin repeat"/>
    <property type="match status" value="2"/>
</dbReference>
<evidence type="ECO:0000259" key="5">
    <source>
        <dbReference type="PROSITE" id="PS50021"/>
    </source>
</evidence>
<sequence>MALFEQQWIKVQEKTFTKWLNSKLKAREVEIQDLVKDLSDGVVLVHLLEILGNESLGRYASKPKLRVQRFENVNIALDFIKRRGIQTTNIGAEDVVDGNRKIILGLIWTLILRFTISDINEEGLSAKEGLLLWCQRKTACYDEVEVRDFSSSWNNGLAFCALLDIHRPDLIDYDSLDKNDHRGNMQLAFDIAAKEIGIPDLLDVEDVCDVAKPDERSLMTYIAYWFHAFSHMERVENAGRRVEKFVVNMQGAWEMQNSFEKRMKALLEQIAGQRQQWKDAKFEGTYADVKAQANLLTEYKKHKKRKWVGEKAELTGLLGNIKTKLGTYRLPAYNPPVELCIETLDRSWAGLMQDERSRSQIINETIRDIKNALRKSFADKANGLALALSTLSISISGLEGDVEDQLTHTRKLNENLQPLDEYLQIIAQVDQQCNEAMIEENDFTTYTYDELVYELGLVKSSVSKKLAFLENQIVAREMTNLTPIQLEEFESVFRHFDRNLRNALNEVEFSAALASLGLVYDEQEMHDKFRETSQGREYVTFEQFIKFMVEVTEDQNTAEQVFESFREVADGKPYVTEIDLRHSLIPEDLVDEMIKAMPEHKGNGAPEDAELPKYDYVNFMERYLGKQGADANGHH</sequence>